<dbReference type="SUPFAM" id="SSF82199">
    <property type="entry name" value="SET domain"/>
    <property type="match status" value="1"/>
</dbReference>
<keyword evidence="3" id="KW-1185">Reference proteome</keyword>
<name>D8U5L8_VOLCA</name>
<accession>D8U5L8</accession>
<dbReference type="InterPro" id="IPR044237">
    <property type="entry name" value="ATXR2-like"/>
</dbReference>
<dbReference type="FunCoup" id="D8U5L8">
    <property type="interactions" value="1179"/>
</dbReference>
<dbReference type="PANTHER" id="PTHR47436:SF1">
    <property type="entry name" value="SET DOMAIN-CONTAINING PROTEIN"/>
    <property type="match status" value="1"/>
</dbReference>
<dbReference type="EMBL" id="GL378360">
    <property type="protein sequence ID" value="EFJ45026.1"/>
    <property type="molecule type" value="Genomic_DNA"/>
</dbReference>
<dbReference type="KEGG" id="vcn:VOLCADRAFT_82551"/>
<dbReference type="Gene3D" id="2.170.270.10">
    <property type="entry name" value="SET domain"/>
    <property type="match status" value="1"/>
</dbReference>
<reference evidence="2 3" key="1">
    <citation type="journal article" date="2010" name="Science">
        <title>Genomic analysis of organismal complexity in the multicellular green alga Volvox carteri.</title>
        <authorList>
            <person name="Prochnik S.E."/>
            <person name="Umen J."/>
            <person name="Nedelcu A.M."/>
            <person name="Hallmann A."/>
            <person name="Miller S.M."/>
            <person name="Nishii I."/>
            <person name="Ferris P."/>
            <person name="Kuo A."/>
            <person name="Mitros T."/>
            <person name="Fritz-Laylin L.K."/>
            <person name="Hellsten U."/>
            <person name="Chapman J."/>
            <person name="Simakov O."/>
            <person name="Rensing S.A."/>
            <person name="Terry A."/>
            <person name="Pangilinan J."/>
            <person name="Kapitonov V."/>
            <person name="Jurka J."/>
            <person name="Salamov A."/>
            <person name="Shapiro H."/>
            <person name="Schmutz J."/>
            <person name="Grimwood J."/>
            <person name="Lindquist E."/>
            <person name="Lucas S."/>
            <person name="Grigoriev I.V."/>
            <person name="Schmitt R."/>
            <person name="Kirk D."/>
            <person name="Rokhsar D.S."/>
        </authorList>
    </citation>
    <scope>NUCLEOTIDE SEQUENCE [LARGE SCALE GENOMIC DNA]</scope>
    <source>
        <strain evidence="3">f. Nagariensis / Eve</strain>
    </source>
</reference>
<organism evidence="3">
    <name type="scientific">Volvox carteri f. nagariensis</name>
    <dbReference type="NCBI Taxonomy" id="3068"/>
    <lineage>
        <taxon>Eukaryota</taxon>
        <taxon>Viridiplantae</taxon>
        <taxon>Chlorophyta</taxon>
        <taxon>core chlorophytes</taxon>
        <taxon>Chlorophyceae</taxon>
        <taxon>CS clade</taxon>
        <taxon>Chlamydomonadales</taxon>
        <taxon>Volvocaceae</taxon>
        <taxon>Volvox</taxon>
    </lineage>
</organism>
<evidence type="ECO:0000259" key="1">
    <source>
        <dbReference type="PROSITE" id="PS50280"/>
    </source>
</evidence>
<dbReference type="STRING" id="3068.D8U5L8"/>
<evidence type="ECO:0000313" key="3">
    <source>
        <dbReference type="Proteomes" id="UP000001058"/>
    </source>
</evidence>
<dbReference type="Pfam" id="PF00856">
    <property type="entry name" value="SET"/>
    <property type="match status" value="1"/>
</dbReference>
<dbReference type="GeneID" id="9617003"/>
<dbReference type="InterPro" id="IPR046341">
    <property type="entry name" value="SET_dom_sf"/>
</dbReference>
<dbReference type="InParanoid" id="D8U5L8"/>
<dbReference type="Proteomes" id="UP000001058">
    <property type="component" value="Unassembled WGS sequence"/>
</dbReference>
<evidence type="ECO:0000313" key="2">
    <source>
        <dbReference type="EMBL" id="EFJ45026.1"/>
    </source>
</evidence>
<dbReference type="PROSITE" id="PS50280">
    <property type="entry name" value="SET"/>
    <property type="match status" value="1"/>
</dbReference>
<dbReference type="PANTHER" id="PTHR47436">
    <property type="entry name" value="HISTONE-LYSINE N-METHYLTRANSFERASE ATXR2"/>
    <property type="match status" value="1"/>
</dbReference>
<dbReference type="RefSeq" id="XP_002953997.1">
    <property type="nucleotide sequence ID" value="XM_002953951.1"/>
</dbReference>
<feature type="domain" description="SET" evidence="1">
    <location>
        <begin position="26"/>
        <end position="437"/>
    </location>
</feature>
<dbReference type="GO" id="GO:0008168">
    <property type="term" value="F:methyltransferase activity"/>
    <property type="evidence" value="ECO:0007669"/>
    <property type="project" value="InterPro"/>
</dbReference>
<sequence length="487" mass="52826">MCPLLLAQSHDPESQLKYYNQVLRDAEASSLDINLEVVGKGKGVVASRNIDEGVTVFTERPLVNLQHLDNHASAIVCQACLRYVGSIELQIGHKLRSLVDQLRGAEQGGAHAESGGSAGDTEDEVDLDGALEAGERLEQIYAHVTPERIAELCSGAVTLPLTDGFRLPKPMPCRRGCGALYCSAACEAEAWEHSHCLLCTGTRTSSSPLVELKAEPFWEHARETNEIFLLAAQVVVSTLLRAARLLAGSSSGAAGPSDAYRSALLAAWQPYMYGWKRCWWDSVAVPDDVDDEEEFRTQLKSLASDSLELLSAAISDPRFGPELLQLEVYGSIVGMFELNNMGLSVPSPVEDYFLAVDEMEEGAEKQAVLQITQPLLDALDSEYASPCESTAFLALQSCINHSCDPNCTAVCDTGDRTVTVLAQRDIAAGEEITLSYIDVTLPYKERQAALRDYGFVCRCTRCVADAAAARSKRQGGAAKGFKVGRRR</sequence>
<dbReference type="InterPro" id="IPR001214">
    <property type="entry name" value="SET_dom"/>
</dbReference>
<gene>
    <name evidence="2" type="primary">SMYD1</name>
    <name evidence="2" type="ORF">VOLCADRAFT_82551</name>
</gene>
<dbReference type="CDD" id="cd20071">
    <property type="entry name" value="SET_SMYD"/>
    <property type="match status" value="1"/>
</dbReference>
<dbReference type="eggNOG" id="KOG2084">
    <property type="taxonomic scope" value="Eukaryota"/>
</dbReference>
<dbReference type="OrthoDB" id="5945798at2759"/>
<protein>
    <submittedName>
        <fullName evidence="2">SET and zf-MYND domain-containing protein</fullName>
    </submittedName>
</protein>
<dbReference type="AlphaFoldDB" id="D8U5L8"/>
<proteinExistence type="predicted"/>